<evidence type="ECO:0008006" key="3">
    <source>
        <dbReference type="Google" id="ProtNLM"/>
    </source>
</evidence>
<evidence type="ECO:0000313" key="2">
    <source>
        <dbReference type="EMBL" id="AOH69142.1"/>
    </source>
</evidence>
<accession>A0A1D5APJ1</accession>
<reference evidence="1" key="1">
    <citation type="journal article" date="2016" name="PLoS ONE">
        <title>Analysis of Genetic Variation across the Encapsidated Genome of Microplitis demolitor Bracovirus in Parasitoid Wasps.</title>
        <authorList>
            <person name="Burke G.R."/>
        </authorList>
    </citation>
    <scope>NUCLEOTIDE SEQUENCE</scope>
    <source>
        <strain evidence="1">UGA</strain>
    </source>
</reference>
<organism evidence="1">
    <name type="scientific">Microplitis mediator bracovirus</name>
    <dbReference type="NCBI Taxonomy" id="1836595"/>
    <lineage>
        <taxon>Viruses</taxon>
        <taxon>Viruses incertae sedis</taxon>
        <taxon>Polydnaviriformidae</taxon>
        <taxon>Bracoviriform</taxon>
    </lineage>
</organism>
<gene>
    <name evidence="1" type="ORF">A6F54_65</name>
    <name evidence="2" type="ORF">A6F54_69</name>
</gene>
<sequence>MILLGPYKYICYVPHEWDIFPLPVLETLVYKSIKKNKREMGELFGTTIELAGVTTTVERYNLRLWMKKTLDRRIHPDPKKYFRILVDS</sequence>
<proteinExistence type="predicted"/>
<dbReference type="EMBL" id="KX223736">
    <property type="protein sequence ID" value="AOH69138.1"/>
    <property type="molecule type" value="Genomic_DNA"/>
</dbReference>
<name>A0A1D5APJ1_9VIRU</name>
<dbReference type="EMBL" id="KX223737">
    <property type="protein sequence ID" value="AOH69142.1"/>
    <property type="molecule type" value="Genomic_DNA"/>
</dbReference>
<protein>
    <recommendedName>
        <fullName evidence="3">BV6 family protein</fullName>
    </recommendedName>
</protein>
<evidence type="ECO:0000313" key="1">
    <source>
        <dbReference type="EMBL" id="AOH69138.1"/>
    </source>
</evidence>